<accession>A0A9N8EG45</accession>
<dbReference type="EMBL" id="CAICTM010000893">
    <property type="protein sequence ID" value="CAB9517954.1"/>
    <property type="molecule type" value="Genomic_DNA"/>
</dbReference>
<evidence type="ECO:0000313" key="4">
    <source>
        <dbReference type="Proteomes" id="UP001153069"/>
    </source>
</evidence>
<proteinExistence type="predicted"/>
<dbReference type="SUPFAM" id="SSF56091">
    <property type="entry name" value="DNA ligase/mRNA capping enzyme, catalytic domain"/>
    <property type="match status" value="1"/>
</dbReference>
<dbReference type="Pfam" id="PF09414">
    <property type="entry name" value="RNA_ligase"/>
    <property type="match status" value="1"/>
</dbReference>
<evidence type="ECO:0000313" key="3">
    <source>
        <dbReference type="EMBL" id="CAB9517954.1"/>
    </source>
</evidence>
<reference evidence="3" key="1">
    <citation type="submission" date="2020-06" db="EMBL/GenBank/DDBJ databases">
        <authorList>
            <consortium name="Plant Systems Biology data submission"/>
        </authorList>
    </citation>
    <scope>NUCLEOTIDE SEQUENCE</scope>
    <source>
        <strain evidence="3">D6</strain>
    </source>
</reference>
<dbReference type="Proteomes" id="UP001153069">
    <property type="component" value="Unassembled WGS sequence"/>
</dbReference>
<evidence type="ECO:0000259" key="2">
    <source>
        <dbReference type="Pfam" id="PF09414"/>
    </source>
</evidence>
<gene>
    <name evidence="3" type="ORF">SEMRO_895_G217190.1</name>
</gene>
<feature type="compositionally biased region" description="Basic residues" evidence="1">
    <location>
        <begin position="325"/>
        <end position="337"/>
    </location>
</feature>
<protein>
    <recommendedName>
        <fullName evidence="2">RNA ligase domain-containing protein</fullName>
    </recommendedName>
</protein>
<dbReference type="OrthoDB" id="2118500at2759"/>
<evidence type="ECO:0000256" key="1">
    <source>
        <dbReference type="SAM" id="MobiDB-lite"/>
    </source>
</evidence>
<dbReference type="AlphaFoldDB" id="A0A9N8EG45"/>
<dbReference type="InterPro" id="IPR021122">
    <property type="entry name" value="RNA_ligase_dom_REL/Rnl2"/>
</dbReference>
<sequence length="421" mass="46724">MTNATNPTQWPKFEHAGIWYADHCEVLLIELSVPVIFLQRWWRQRAKPRKNQKVYTIIRRGRFFTVAGSAERLRFKDPALLRKFRAFEKLDGTNLGVRCDGAVFGRRTRVFKDSYQKVPLDGVVPTAKEVRAVKQVLLGSETANGTELVLYGELMCNPRKFDYDERSMDSKFYCFGAMVRFPDTFSGKDVLAAQRAIKQRGFAPTINGNSSGRVALNDRLRELLVGQGIPCAPLLGEGPFGELCLSMKATLMKDGMEGVVLTGDDGSLKKWKTSVEDESKTHAMLSALIQQHPRYVFELAGVDVDVIQCMIDVSAKKTTTGQASKARKPNKEKKKTTANKTAPFDDATHEAALVSAMTKYDALEAYFDRGDQATIIGLLNKEVTDDLGAVGKEQIKCIGAAVGKKVGSALGRWKNVQTRTV</sequence>
<feature type="region of interest" description="Disordered" evidence="1">
    <location>
        <begin position="320"/>
        <end position="342"/>
    </location>
</feature>
<feature type="domain" description="RNA ligase" evidence="2">
    <location>
        <begin position="84"/>
        <end position="263"/>
    </location>
</feature>
<keyword evidence="4" id="KW-1185">Reference proteome</keyword>
<organism evidence="3 4">
    <name type="scientific">Seminavis robusta</name>
    <dbReference type="NCBI Taxonomy" id="568900"/>
    <lineage>
        <taxon>Eukaryota</taxon>
        <taxon>Sar</taxon>
        <taxon>Stramenopiles</taxon>
        <taxon>Ochrophyta</taxon>
        <taxon>Bacillariophyta</taxon>
        <taxon>Bacillariophyceae</taxon>
        <taxon>Bacillariophycidae</taxon>
        <taxon>Naviculales</taxon>
        <taxon>Naviculaceae</taxon>
        <taxon>Seminavis</taxon>
    </lineage>
</organism>
<comment type="caution">
    <text evidence="3">The sequence shown here is derived from an EMBL/GenBank/DDBJ whole genome shotgun (WGS) entry which is preliminary data.</text>
</comment>
<name>A0A9N8EG45_9STRA</name>